<gene>
    <name evidence="2" type="ORF">OnM2_022125</name>
</gene>
<feature type="compositionally biased region" description="Basic and acidic residues" evidence="1">
    <location>
        <begin position="81"/>
        <end position="111"/>
    </location>
</feature>
<dbReference type="EMBL" id="MCFK01002208">
    <property type="protein sequence ID" value="RKF63980.1"/>
    <property type="molecule type" value="Genomic_DNA"/>
</dbReference>
<dbReference type="Proteomes" id="UP000286134">
    <property type="component" value="Unassembled WGS sequence"/>
</dbReference>
<keyword evidence="3" id="KW-1185">Reference proteome</keyword>
<dbReference type="OrthoDB" id="10402000at2759"/>
<protein>
    <submittedName>
        <fullName evidence="2">Uncharacterized protein</fullName>
    </submittedName>
</protein>
<dbReference type="AlphaFoldDB" id="A0A420I2R9"/>
<organism evidence="2 3">
    <name type="scientific">Erysiphe neolycopersici</name>
    <dbReference type="NCBI Taxonomy" id="212602"/>
    <lineage>
        <taxon>Eukaryota</taxon>
        <taxon>Fungi</taxon>
        <taxon>Dikarya</taxon>
        <taxon>Ascomycota</taxon>
        <taxon>Pezizomycotina</taxon>
        <taxon>Leotiomycetes</taxon>
        <taxon>Erysiphales</taxon>
        <taxon>Erysiphaceae</taxon>
        <taxon>Erysiphe</taxon>
    </lineage>
</organism>
<reference evidence="2 3" key="1">
    <citation type="journal article" date="2018" name="BMC Genomics">
        <title>Comparative genome analyses reveal sequence features reflecting distinct modes of host-adaptation between dicot and monocot powdery mildew.</title>
        <authorList>
            <person name="Wu Y."/>
            <person name="Ma X."/>
            <person name="Pan Z."/>
            <person name="Kale S.D."/>
            <person name="Song Y."/>
            <person name="King H."/>
            <person name="Zhang Q."/>
            <person name="Presley C."/>
            <person name="Deng X."/>
            <person name="Wei C.I."/>
            <person name="Xiao S."/>
        </authorList>
    </citation>
    <scope>NUCLEOTIDE SEQUENCE [LARGE SCALE GENOMIC DNA]</scope>
    <source>
        <strain evidence="2">UMSG2</strain>
    </source>
</reference>
<evidence type="ECO:0000313" key="2">
    <source>
        <dbReference type="EMBL" id="RKF63980.1"/>
    </source>
</evidence>
<feature type="compositionally biased region" description="Polar residues" evidence="1">
    <location>
        <begin position="41"/>
        <end position="57"/>
    </location>
</feature>
<proteinExistence type="predicted"/>
<sequence length="223" mass="25086">MILHWRPKIIEDIRPALSEVRNDIKVIKDSSINTPPILPTTKVTQPENNDCNSNKSSLEGRVGETSVIDTSKKSKRNTPTDSKEQTDTKQKLRTGAKKESAKSKREAEKLKLLNHPNLDSPRGLPRGQSKSEEQLEKQNVSREALSPKAIPIALDNSPSKFDKILNQGPREKPMVKTPDSQMKSHLKISDQTKINEVAYDKPPNINPNSKRPFMVQYSTAFIL</sequence>
<evidence type="ECO:0000256" key="1">
    <source>
        <dbReference type="SAM" id="MobiDB-lite"/>
    </source>
</evidence>
<comment type="caution">
    <text evidence="2">The sequence shown here is derived from an EMBL/GenBank/DDBJ whole genome shotgun (WGS) entry which is preliminary data.</text>
</comment>
<accession>A0A420I2R9</accession>
<evidence type="ECO:0000313" key="3">
    <source>
        <dbReference type="Proteomes" id="UP000286134"/>
    </source>
</evidence>
<feature type="compositionally biased region" description="Basic and acidic residues" evidence="1">
    <location>
        <begin position="129"/>
        <end position="140"/>
    </location>
</feature>
<feature type="region of interest" description="Disordered" evidence="1">
    <location>
        <begin position="31"/>
        <end position="143"/>
    </location>
</feature>
<name>A0A420I2R9_9PEZI</name>